<dbReference type="Proteomes" id="UP000289821">
    <property type="component" value="Unassembled WGS sequence"/>
</dbReference>
<dbReference type="EMBL" id="QOVI01000005">
    <property type="protein sequence ID" value="RXG13413.1"/>
    <property type="molecule type" value="Genomic_DNA"/>
</dbReference>
<name>A0A4Q0NRR5_9FLAO</name>
<dbReference type="SUPFAM" id="SSF51905">
    <property type="entry name" value="FAD/NAD(P)-binding domain"/>
    <property type="match status" value="1"/>
</dbReference>
<reference evidence="1 2" key="1">
    <citation type="submission" date="2018-07" db="EMBL/GenBank/DDBJ databases">
        <title>Leeuwenhoekiella genomics.</title>
        <authorList>
            <person name="Tahon G."/>
            <person name="Willems A."/>
        </authorList>
    </citation>
    <scope>NUCLEOTIDE SEQUENCE [LARGE SCALE GENOMIC DNA]</scope>
    <source>
        <strain evidence="1 2">R-50232</strain>
    </source>
</reference>
<dbReference type="PANTHER" id="PTHR42685">
    <property type="entry name" value="GERANYLGERANYL DIPHOSPHATE REDUCTASE"/>
    <property type="match status" value="1"/>
</dbReference>
<dbReference type="PANTHER" id="PTHR42685:SF22">
    <property type="entry name" value="CONDITIONED MEDIUM FACTOR RECEPTOR 1"/>
    <property type="match status" value="1"/>
</dbReference>
<dbReference type="InterPro" id="IPR050407">
    <property type="entry name" value="Geranylgeranyl_reductase"/>
</dbReference>
<dbReference type="RefSeq" id="WP_128762170.1">
    <property type="nucleotide sequence ID" value="NZ_QOVI01000005.1"/>
</dbReference>
<gene>
    <name evidence="1" type="ORF">DSM04_105394</name>
</gene>
<keyword evidence="2" id="KW-1185">Reference proteome</keyword>
<accession>A0A4Q0NRR5</accession>
<dbReference type="PRINTS" id="PR00420">
    <property type="entry name" value="RNGMNOXGNASE"/>
</dbReference>
<evidence type="ECO:0000313" key="1">
    <source>
        <dbReference type="EMBL" id="RXG13413.1"/>
    </source>
</evidence>
<dbReference type="InterPro" id="IPR036188">
    <property type="entry name" value="FAD/NAD-bd_sf"/>
</dbReference>
<proteinExistence type="predicted"/>
<organism evidence="1 2">
    <name type="scientific">Leeuwenhoekiella aestuarii</name>
    <dbReference type="NCBI Taxonomy" id="2249426"/>
    <lineage>
        <taxon>Bacteria</taxon>
        <taxon>Pseudomonadati</taxon>
        <taxon>Bacteroidota</taxon>
        <taxon>Flavobacteriia</taxon>
        <taxon>Flavobacteriales</taxon>
        <taxon>Flavobacteriaceae</taxon>
        <taxon>Leeuwenhoekiella</taxon>
    </lineage>
</organism>
<protein>
    <submittedName>
        <fullName evidence="1">Flavin-dependent dehydrogenase</fullName>
    </submittedName>
</protein>
<evidence type="ECO:0000313" key="2">
    <source>
        <dbReference type="Proteomes" id="UP000289821"/>
    </source>
</evidence>
<dbReference type="AlphaFoldDB" id="A0A4Q0NRR5"/>
<dbReference type="Pfam" id="PF13450">
    <property type="entry name" value="NAD_binding_8"/>
    <property type="match status" value="1"/>
</dbReference>
<sequence>MKKNLNIAILGGGLAGLTAAVHLKKAEYNVQVFEKEAYPKHKVCGEYLSNEIIPYWQKLGVDPFDWGAVEISELHFTTSEGKDIKTALPLGGFGISRYSLDSKMAEVAQEAGCKFIFKTVESVVFDENFIIKTQDNSQYKADLVIGSFGKRSNLDISISRKFIKQKSPWLGVKMHYKAKVDSQTVQLHNFEGGYCGISQVEDNRVNVCYLTHLDAFKKWGNLNNFQNQVLRQNPYLDAFFSEATPLFKKPLSISQVSFQQKQLVENHVLMCGDSAGLIHPLCGNGMAMAVVGAKILSECIIEYQQSNLKRSQLETNYSKKWNAEFTARLRTGRVLQRILQNKTATNYSLKALQTFPIMMDKLIASTHGKSVSF</sequence>
<dbReference type="OrthoDB" id="1142316at2"/>
<comment type="caution">
    <text evidence="1">The sequence shown here is derived from an EMBL/GenBank/DDBJ whole genome shotgun (WGS) entry which is preliminary data.</text>
</comment>
<dbReference type="Gene3D" id="3.50.50.60">
    <property type="entry name" value="FAD/NAD(P)-binding domain"/>
    <property type="match status" value="1"/>
</dbReference>